<dbReference type="EMBL" id="CAJOBI010110096">
    <property type="protein sequence ID" value="CAF4629007.1"/>
    <property type="molecule type" value="Genomic_DNA"/>
</dbReference>
<accession>A0A8S3BHG0</accession>
<evidence type="ECO:0000256" key="1">
    <source>
        <dbReference type="SAM" id="MobiDB-lite"/>
    </source>
</evidence>
<proteinExistence type="predicted"/>
<gene>
    <name evidence="2" type="ORF">SMN809_LOCUS40204</name>
    <name evidence="3" type="ORF">SMN809_LOCUS48346</name>
</gene>
<protein>
    <submittedName>
        <fullName evidence="3">Uncharacterized protein</fullName>
    </submittedName>
</protein>
<reference evidence="3" key="1">
    <citation type="submission" date="2021-02" db="EMBL/GenBank/DDBJ databases">
        <authorList>
            <person name="Nowell W R."/>
        </authorList>
    </citation>
    <scope>NUCLEOTIDE SEQUENCE</scope>
</reference>
<evidence type="ECO:0000313" key="2">
    <source>
        <dbReference type="EMBL" id="CAF4629007.1"/>
    </source>
</evidence>
<evidence type="ECO:0000313" key="3">
    <source>
        <dbReference type="EMBL" id="CAF4828097.1"/>
    </source>
</evidence>
<feature type="non-terminal residue" evidence="3">
    <location>
        <position position="1"/>
    </location>
</feature>
<comment type="caution">
    <text evidence="3">The sequence shown here is derived from an EMBL/GenBank/DDBJ whole genome shotgun (WGS) entry which is preliminary data.</text>
</comment>
<name>A0A8S3BHG0_9BILA</name>
<evidence type="ECO:0000313" key="4">
    <source>
        <dbReference type="Proteomes" id="UP000676336"/>
    </source>
</evidence>
<feature type="compositionally biased region" description="Polar residues" evidence="1">
    <location>
        <begin position="1"/>
        <end position="20"/>
    </location>
</feature>
<feature type="compositionally biased region" description="Pro residues" evidence="1">
    <location>
        <begin position="21"/>
        <end position="36"/>
    </location>
</feature>
<organism evidence="3 4">
    <name type="scientific">Rotaria magnacalcarata</name>
    <dbReference type="NCBI Taxonomy" id="392030"/>
    <lineage>
        <taxon>Eukaryota</taxon>
        <taxon>Metazoa</taxon>
        <taxon>Spiralia</taxon>
        <taxon>Gnathifera</taxon>
        <taxon>Rotifera</taxon>
        <taxon>Eurotatoria</taxon>
        <taxon>Bdelloidea</taxon>
        <taxon>Philodinida</taxon>
        <taxon>Philodinidae</taxon>
        <taxon>Rotaria</taxon>
    </lineage>
</organism>
<dbReference type="AlphaFoldDB" id="A0A8S3BHG0"/>
<feature type="non-terminal residue" evidence="3">
    <location>
        <position position="80"/>
    </location>
</feature>
<feature type="region of interest" description="Disordered" evidence="1">
    <location>
        <begin position="1"/>
        <end position="80"/>
    </location>
</feature>
<dbReference type="EMBL" id="CAJOBI010155117">
    <property type="protein sequence ID" value="CAF4828097.1"/>
    <property type="molecule type" value="Genomic_DNA"/>
</dbReference>
<dbReference type="Proteomes" id="UP000676336">
    <property type="component" value="Unassembled WGS sequence"/>
</dbReference>
<sequence>TIQSNGTISKQTPVIQVRSQSPPPIVRDLSPPPTSPKPTSVGVASLREHFDIVEHSPSVTKPKTPSRAKSPVSSVPTDNL</sequence>
<feature type="compositionally biased region" description="Polar residues" evidence="1">
    <location>
        <begin position="71"/>
        <end position="80"/>
    </location>
</feature>